<gene>
    <name evidence="2" type="ORF">G5C33_07230</name>
</gene>
<reference evidence="2 3" key="1">
    <citation type="submission" date="2020-02" db="EMBL/GenBank/DDBJ databases">
        <authorList>
            <person name="Zheng R.K."/>
            <person name="Sun C.M."/>
        </authorList>
    </citation>
    <scope>NUCLEOTIDE SEQUENCE [LARGE SCALE GENOMIC DNA]</scope>
    <source>
        <strain evidence="3">zrk23</strain>
    </source>
</reference>
<name>A0A6G6Y428_9SPHN</name>
<dbReference type="AlphaFoldDB" id="A0A6G6Y428"/>
<dbReference type="EMBL" id="CP049109">
    <property type="protein sequence ID" value="QIG79601.1"/>
    <property type="molecule type" value="Genomic_DNA"/>
</dbReference>
<dbReference type="Proteomes" id="UP000501568">
    <property type="component" value="Chromosome"/>
</dbReference>
<dbReference type="RefSeq" id="WP_165326601.1">
    <property type="nucleotide sequence ID" value="NZ_CP049109.1"/>
</dbReference>
<proteinExistence type="predicted"/>
<accession>A0A6G6Y428</accession>
<keyword evidence="1" id="KW-0732">Signal</keyword>
<sequence length="90" mass="8719">MSNATRFGLAFLLAAGMPTGLSAQSAAPGPAGQAGCAVASDAAEAGVEANMLALGDADVTADPAQSLERANALFARADDDPLCPEALATG</sequence>
<evidence type="ECO:0000313" key="2">
    <source>
        <dbReference type="EMBL" id="QIG79601.1"/>
    </source>
</evidence>
<feature type="signal peptide" evidence="1">
    <location>
        <begin position="1"/>
        <end position="23"/>
    </location>
</feature>
<keyword evidence="3" id="KW-1185">Reference proteome</keyword>
<organism evidence="2 3">
    <name type="scientific">Stakelama tenebrarum</name>
    <dbReference type="NCBI Taxonomy" id="2711215"/>
    <lineage>
        <taxon>Bacteria</taxon>
        <taxon>Pseudomonadati</taxon>
        <taxon>Pseudomonadota</taxon>
        <taxon>Alphaproteobacteria</taxon>
        <taxon>Sphingomonadales</taxon>
        <taxon>Sphingomonadaceae</taxon>
        <taxon>Stakelama</taxon>
    </lineage>
</organism>
<protein>
    <submittedName>
        <fullName evidence="2">Uncharacterized protein</fullName>
    </submittedName>
</protein>
<dbReference type="KEGG" id="spzr:G5C33_07230"/>
<feature type="chain" id="PRO_5026238557" evidence="1">
    <location>
        <begin position="24"/>
        <end position="90"/>
    </location>
</feature>
<evidence type="ECO:0000313" key="3">
    <source>
        <dbReference type="Proteomes" id="UP000501568"/>
    </source>
</evidence>
<evidence type="ECO:0000256" key="1">
    <source>
        <dbReference type="SAM" id="SignalP"/>
    </source>
</evidence>